<dbReference type="InterPro" id="IPR036396">
    <property type="entry name" value="Cyt_P450_sf"/>
</dbReference>
<protein>
    <recommendedName>
        <fullName evidence="12">O-methylsterigmatocystin oxidoreductase</fullName>
    </recommendedName>
</protein>
<evidence type="ECO:0000256" key="8">
    <source>
        <dbReference type="ARBA" id="ARBA00023033"/>
    </source>
</evidence>
<comment type="caution">
    <text evidence="10">The sequence shown here is derived from an EMBL/GenBank/DDBJ whole genome shotgun (WGS) entry which is preliminary data.</text>
</comment>
<dbReference type="CDD" id="cd11065">
    <property type="entry name" value="CYP64-like"/>
    <property type="match status" value="2"/>
</dbReference>
<evidence type="ECO:0000256" key="3">
    <source>
        <dbReference type="ARBA" id="ARBA00010617"/>
    </source>
</evidence>
<organism evidence="10 11">
    <name type="scientific">Rhizoctonia solani</name>
    <dbReference type="NCBI Taxonomy" id="456999"/>
    <lineage>
        <taxon>Eukaryota</taxon>
        <taxon>Fungi</taxon>
        <taxon>Dikarya</taxon>
        <taxon>Basidiomycota</taxon>
        <taxon>Agaricomycotina</taxon>
        <taxon>Agaricomycetes</taxon>
        <taxon>Cantharellales</taxon>
        <taxon>Ceratobasidiaceae</taxon>
        <taxon>Rhizoctonia</taxon>
    </lineage>
</organism>
<dbReference type="GO" id="GO:0020037">
    <property type="term" value="F:heme binding"/>
    <property type="evidence" value="ECO:0007669"/>
    <property type="project" value="InterPro"/>
</dbReference>
<dbReference type="GO" id="GO:0004497">
    <property type="term" value="F:monooxygenase activity"/>
    <property type="evidence" value="ECO:0007669"/>
    <property type="project" value="UniProtKB-KW"/>
</dbReference>
<comment type="cofactor">
    <cofactor evidence="1 9">
        <name>heme</name>
        <dbReference type="ChEBI" id="CHEBI:30413"/>
    </cofactor>
</comment>
<dbReference type="EMBL" id="CAJMWX010000828">
    <property type="protein sequence ID" value="CAE6433577.1"/>
    <property type="molecule type" value="Genomic_DNA"/>
</dbReference>
<feature type="binding site" description="axial binding residue" evidence="9">
    <location>
        <position position="440"/>
    </location>
    <ligand>
        <name>heme</name>
        <dbReference type="ChEBI" id="CHEBI:30413"/>
    </ligand>
    <ligandPart>
        <name>Fe</name>
        <dbReference type="ChEBI" id="CHEBI:18248"/>
    </ligandPart>
</feature>
<keyword evidence="4 9" id="KW-0349">Heme</keyword>
<dbReference type="PROSITE" id="PS00086">
    <property type="entry name" value="CYTOCHROME_P450"/>
    <property type="match status" value="2"/>
</dbReference>
<accession>A0A8H2XWP3</accession>
<keyword evidence="5 9" id="KW-0479">Metal-binding</keyword>
<evidence type="ECO:0000256" key="9">
    <source>
        <dbReference type="PIRSR" id="PIRSR602401-1"/>
    </source>
</evidence>
<gene>
    <name evidence="10" type="ORF">RDB_LOCUS38747</name>
</gene>
<evidence type="ECO:0000256" key="5">
    <source>
        <dbReference type="ARBA" id="ARBA00022723"/>
    </source>
</evidence>
<dbReference type="InterPro" id="IPR050364">
    <property type="entry name" value="Cytochrome_P450_fung"/>
</dbReference>
<dbReference type="AlphaFoldDB" id="A0A8H2XWP3"/>
<dbReference type="InterPro" id="IPR017972">
    <property type="entry name" value="Cyt_P450_CS"/>
</dbReference>
<dbReference type="PANTHER" id="PTHR46300:SF7">
    <property type="entry name" value="P450, PUTATIVE (EUROFUNG)-RELATED"/>
    <property type="match status" value="1"/>
</dbReference>
<evidence type="ECO:0008006" key="12">
    <source>
        <dbReference type="Google" id="ProtNLM"/>
    </source>
</evidence>
<comment type="similarity">
    <text evidence="3">Belongs to the cytochrome P450 family.</text>
</comment>
<dbReference type="GO" id="GO:0016705">
    <property type="term" value="F:oxidoreductase activity, acting on paired donors, with incorporation or reduction of molecular oxygen"/>
    <property type="evidence" value="ECO:0007669"/>
    <property type="project" value="InterPro"/>
</dbReference>
<keyword evidence="6" id="KW-0560">Oxidoreductase</keyword>
<evidence type="ECO:0000313" key="11">
    <source>
        <dbReference type="Proteomes" id="UP000663888"/>
    </source>
</evidence>
<evidence type="ECO:0000256" key="4">
    <source>
        <dbReference type="ARBA" id="ARBA00022617"/>
    </source>
</evidence>
<evidence type="ECO:0000256" key="1">
    <source>
        <dbReference type="ARBA" id="ARBA00001971"/>
    </source>
</evidence>
<keyword evidence="8" id="KW-0503">Monooxygenase</keyword>
<reference evidence="10" key="1">
    <citation type="submission" date="2021-01" db="EMBL/GenBank/DDBJ databases">
        <authorList>
            <person name="Kaushik A."/>
        </authorList>
    </citation>
    <scope>NUCLEOTIDE SEQUENCE</scope>
    <source>
        <strain evidence="10">AG4-R118</strain>
    </source>
</reference>
<dbReference type="SUPFAM" id="SSF48264">
    <property type="entry name" value="Cytochrome P450"/>
    <property type="match status" value="2"/>
</dbReference>
<proteinExistence type="inferred from homology"/>
<evidence type="ECO:0000256" key="7">
    <source>
        <dbReference type="ARBA" id="ARBA00023004"/>
    </source>
</evidence>
<name>A0A8H2XWP3_9AGAM</name>
<evidence type="ECO:0000313" key="10">
    <source>
        <dbReference type="EMBL" id="CAE6433577.1"/>
    </source>
</evidence>
<evidence type="ECO:0000256" key="2">
    <source>
        <dbReference type="ARBA" id="ARBA00005179"/>
    </source>
</evidence>
<dbReference type="InterPro" id="IPR001128">
    <property type="entry name" value="Cyt_P450"/>
</dbReference>
<keyword evidence="7 9" id="KW-0408">Iron</keyword>
<dbReference type="Pfam" id="PF00067">
    <property type="entry name" value="p450"/>
    <property type="match status" value="3"/>
</dbReference>
<sequence>MQTEKSVSLSTAVAATALIGAWVLVDAYKKIHQLPFPPGPREKSWIGGNAIDMPRSHLWLRFTEWAKQYGDVVHVRVHTNHIVLLSSYDAVVDLFDKRGSTYSHRSERTMTAMMGWQHIMSSEAYGDRWRAYRRQANSGFNKKAVVKYQDGQTRDVHVFLQRLLSDSENFISQIKWLAGSIIMRTTYGYKVLETNDPHITIADDALASLEMTGVAGNYLVDSYPFLRHLPTWLPGMGFKKQAEEWSRYPARMAQEPFDWTKEQMKNGLATPSFLSSLLEQNQDGISGEDVIKWTSASMYSAGAHTTVGTISNFILAMVLYPEVYRKAQEEVDRVVGTERLPLISDRADLPYIESVLLETFRWYPVAPLAIPHRTMQDDEYRGYHIPAGSTIISNIYAITRDERIYPDPEKFIPERFDGSRPGPSPPNPRDFVFGIGRRVCPGNHIADVSVFLAIVSLVATMDIGKACDSNGVYIEPVADRSSGFVRRQRQLPLPPGPPEKSWLAGNAEDIPAVFPWIKFTEWANEYGDIVHVRIHGGHLIVLSSYDAMVDLFETRGQLYSDRPVRPMPFLMGWRDIVSFRDNDARFKEFRRHVNIGFSKKAAANYHAGQTKSVHLFLQRLLDNPNNLILELNRFAASFIMKVTYGYSIVGDDDPYIMASDDAFKSLVPAITEKYLVDSYPFLGYLPSWLPGMGFKRMAQEARRFPTRMAVEPFEWTKAQMREGKAGPSLVRYLLEENENGKVDEEAIMWTAGTMYAGGVHTTAATMNNFIVAMMLHPDVARKAREEIDRVVGTERLPTMSDRADLTYLEQEDEYRGYRIPANSTLRYNMYAITRDEQMFPDPESFIPERFNKSSTGTSPLDPRAFMFGVGRRVCPGKHVVDASLYLLMANIIATLDINKPRDEKGNEYEPEIIRSGHPINQILPFKYSIKPRSEHATKLINSVVMFGEE</sequence>
<dbReference type="PANTHER" id="PTHR46300">
    <property type="entry name" value="P450, PUTATIVE (EUROFUNG)-RELATED-RELATED"/>
    <property type="match status" value="1"/>
</dbReference>
<dbReference type="Proteomes" id="UP000663888">
    <property type="component" value="Unassembled WGS sequence"/>
</dbReference>
<dbReference type="Gene3D" id="1.10.630.10">
    <property type="entry name" value="Cytochrome P450"/>
    <property type="match status" value="2"/>
</dbReference>
<dbReference type="InterPro" id="IPR002401">
    <property type="entry name" value="Cyt_P450_E_grp-I"/>
</dbReference>
<dbReference type="GO" id="GO:0005506">
    <property type="term" value="F:iron ion binding"/>
    <property type="evidence" value="ECO:0007669"/>
    <property type="project" value="InterPro"/>
</dbReference>
<evidence type="ECO:0000256" key="6">
    <source>
        <dbReference type="ARBA" id="ARBA00023002"/>
    </source>
</evidence>
<comment type="pathway">
    <text evidence="2">Secondary metabolite biosynthesis.</text>
</comment>
<dbReference type="PRINTS" id="PR00463">
    <property type="entry name" value="EP450I"/>
</dbReference>